<dbReference type="Proteomes" id="UP001160390">
    <property type="component" value="Unassembled WGS sequence"/>
</dbReference>
<keyword evidence="2" id="KW-1185">Reference proteome</keyword>
<evidence type="ECO:0000313" key="2">
    <source>
        <dbReference type="Proteomes" id="UP001160390"/>
    </source>
</evidence>
<name>A0AA35PV74_9HYPO</name>
<evidence type="ECO:0000313" key="1">
    <source>
        <dbReference type="EMBL" id="CAI6079919.1"/>
    </source>
</evidence>
<sequence>MDVNPYPEARRYHLTEDLSDIVVMSDPDTRLYAAMNHALPKRASGIGSLVTFHEFGIAEIIVNSKPDGCFSPAGMARGVNRDSWHYEAVMIR</sequence>
<comment type="caution">
    <text evidence="1">The sequence shown here is derived from an EMBL/GenBank/DDBJ whole genome shotgun (WGS) entry which is preliminary data.</text>
</comment>
<gene>
    <name evidence="1" type="ORF">CCHLO57077_00012820</name>
</gene>
<protein>
    <submittedName>
        <fullName evidence="1">Uncharacterized protein</fullName>
    </submittedName>
</protein>
<dbReference type="AlphaFoldDB" id="A0AA35PV74"/>
<proteinExistence type="predicted"/>
<accession>A0AA35PV74</accession>
<reference evidence="1" key="1">
    <citation type="submission" date="2023-01" db="EMBL/GenBank/DDBJ databases">
        <authorList>
            <person name="Piombo E."/>
        </authorList>
    </citation>
    <scope>NUCLEOTIDE SEQUENCE</scope>
</reference>
<organism evidence="1 2">
    <name type="scientific">Clonostachys chloroleuca</name>
    <dbReference type="NCBI Taxonomy" id="1926264"/>
    <lineage>
        <taxon>Eukaryota</taxon>
        <taxon>Fungi</taxon>
        <taxon>Dikarya</taxon>
        <taxon>Ascomycota</taxon>
        <taxon>Pezizomycotina</taxon>
        <taxon>Sordariomycetes</taxon>
        <taxon>Hypocreomycetidae</taxon>
        <taxon>Hypocreales</taxon>
        <taxon>Bionectriaceae</taxon>
        <taxon>Clonostachys</taxon>
    </lineage>
</organism>
<dbReference type="EMBL" id="CABFNP030000704">
    <property type="protein sequence ID" value="CAI6079919.1"/>
    <property type="molecule type" value="Genomic_DNA"/>
</dbReference>